<protein>
    <submittedName>
        <fullName evidence="1">Uncharacterized protein</fullName>
    </submittedName>
</protein>
<dbReference type="EMBL" id="GBRH01247551">
    <property type="protein sequence ID" value="JAD50344.1"/>
    <property type="molecule type" value="Transcribed_RNA"/>
</dbReference>
<accession>A0A0A9AF93</accession>
<name>A0A0A9AF93_ARUDO</name>
<organism evidence="1">
    <name type="scientific">Arundo donax</name>
    <name type="common">Giant reed</name>
    <name type="synonym">Donax arundinaceus</name>
    <dbReference type="NCBI Taxonomy" id="35708"/>
    <lineage>
        <taxon>Eukaryota</taxon>
        <taxon>Viridiplantae</taxon>
        <taxon>Streptophyta</taxon>
        <taxon>Embryophyta</taxon>
        <taxon>Tracheophyta</taxon>
        <taxon>Spermatophyta</taxon>
        <taxon>Magnoliopsida</taxon>
        <taxon>Liliopsida</taxon>
        <taxon>Poales</taxon>
        <taxon>Poaceae</taxon>
        <taxon>PACMAD clade</taxon>
        <taxon>Arundinoideae</taxon>
        <taxon>Arundineae</taxon>
        <taxon>Arundo</taxon>
    </lineage>
</organism>
<proteinExistence type="predicted"/>
<reference evidence="1" key="2">
    <citation type="journal article" date="2015" name="Data Brief">
        <title>Shoot transcriptome of the giant reed, Arundo donax.</title>
        <authorList>
            <person name="Barrero R.A."/>
            <person name="Guerrero F.D."/>
            <person name="Moolhuijzen P."/>
            <person name="Goolsby J.A."/>
            <person name="Tidwell J."/>
            <person name="Bellgard S.E."/>
            <person name="Bellgard M.I."/>
        </authorList>
    </citation>
    <scope>NUCLEOTIDE SEQUENCE</scope>
    <source>
        <tissue evidence="1">Shoot tissue taken approximately 20 cm above the soil surface</tissue>
    </source>
</reference>
<sequence>MLLLPTALLWDASK</sequence>
<evidence type="ECO:0000313" key="1">
    <source>
        <dbReference type="EMBL" id="JAD50344.1"/>
    </source>
</evidence>
<reference evidence="1" key="1">
    <citation type="submission" date="2014-09" db="EMBL/GenBank/DDBJ databases">
        <authorList>
            <person name="Magalhaes I.L.F."/>
            <person name="Oliveira U."/>
            <person name="Santos F.R."/>
            <person name="Vidigal T.H.D.A."/>
            <person name="Brescovit A.D."/>
            <person name="Santos A.J."/>
        </authorList>
    </citation>
    <scope>NUCLEOTIDE SEQUENCE</scope>
    <source>
        <tissue evidence="1">Shoot tissue taken approximately 20 cm above the soil surface</tissue>
    </source>
</reference>